<dbReference type="AlphaFoldDB" id="A0AAV7MF68"/>
<evidence type="ECO:0000313" key="1">
    <source>
        <dbReference type="EMBL" id="KAJ1102177.1"/>
    </source>
</evidence>
<sequence length="201" mass="21516">MVQPALLPPPRLHPLLCRIWPPGFPCCRVRSAPRAPAVPGTDPAPGYQPSLEAARDCHPSASFCILLQGPPGALRSRLPPVLGGGRVLPLPGEGTTGGGDHPACTRRRGTFCPHRSASPLPREEGTSLRLPEVGGVIRIYGVGTESVQLQPGEQKRICCKRNTRASPARGAGAPACIFRRWEKNSHLLQRGPQRAQLACIF</sequence>
<name>A0AAV7MF68_PLEWA</name>
<gene>
    <name evidence="1" type="ORF">NDU88_007231</name>
</gene>
<dbReference type="Proteomes" id="UP001066276">
    <property type="component" value="Chromosome 10"/>
</dbReference>
<accession>A0AAV7MF68</accession>
<evidence type="ECO:0000313" key="2">
    <source>
        <dbReference type="Proteomes" id="UP001066276"/>
    </source>
</evidence>
<organism evidence="1 2">
    <name type="scientific">Pleurodeles waltl</name>
    <name type="common">Iberian ribbed newt</name>
    <dbReference type="NCBI Taxonomy" id="8319"/>
    <lineage>
        <taxon>Eukaryota</taxon>
        <taxon>Metazoa</taxon>
        <taxon>Chordata</taxon>
        <taxon>Craniata</taxon>
        <taxon>Vertebrata</taxon>
        <taxon>Euteleostomi</taxon>
        <taxon>Amphibia</taxon>
        <taxon>Batrachia</taxon>
        <taxon>Caudata</taxon>
        <taxon>Salamandroidea</taxon>
        <taxon>Salamandridae</taxon>
        <taxon>Pleurodelinae</taxon>
        <taxon>Pleurodeles</taxon>
    </lineage>
</organism>
<keyword evidence="2" id="KW-1185">Reference proteome</keyword>
<reference evidence="1" key="1">
    <citation type="journal article" date="2022" name="bioRxiv">
        <title>Sequencing and chromosome-scale assembly of the giantPleurodeles waltlgenome.</title>
        <authorList>
            <person name="Brown T."/>
            <person name="Elewa A."/>
            <person name="Iarovenko S."/>
            <person name="Subramanian E."/>
            <person name="Araus A.J."/>
            <person name="Petzold A."/>
            <person name="Susuki M."/>
            <person name="Suzuki K.-i.T."/>
            <person name="Hayashi T."/>
            <person name="Toyoda A."/>
            <person name="Oliveira C."/>
            <person name="Osipova E."/>
            <person name="Leigh N.D."/>
            <person name="Simon A."/>
            <person name="Yun M.H."/>
        </authorList>
    </citation>
    <scope>NUCLEOTIDE SEQUENCE</scope>
    <source>
        <strain evidence="1">20211129_DDA</strain>
        <tissue evidence="1">Liver</tissue>
    </source>
</reference>
<comment type="caution">
    <text evidence="1">The sequence shown here is derived from an EMBL/GenBank/DDBJ whole genome shotgun (WGS) entry which is preliminary data.</text>
</comment>
<proteinExistence type="predicted"/>
<protein>
    <submittedName>
        <fullName evidence="1">Uncharacterized protein</fullName>
    </submittedName>
</protein>
<dbReference type="EMBL" id="JANPWB010000014">
    <property type="protein sequence ID" value="KAJ1102177.1"/>
    <property type="molecule type" value="Genomic_DNA"/>
</dbReference>